<protein>
    <submittedName>
        <fullName evidence="2">Cpw-wpc domain-containing protein</fullName>
    </submittedName>
</protein>
<evidence type="ECO:0000313" key="2">
    <source>
        <dbReference type="EMBL" id="KFG37851.1"/>
    </source>
</evidence>
<comment type="caution">
    <text evidence="2">The sequence shown here is derived from an EMBL/GenBank/DDBJ whole genome shotgun (WGS) entry which is preliminary data.</text>
</comment>
<dbReference type="VEuPathDB" id="ToxoDB:TGDOM2_203375"/>
<dbReference type="Proteomes" id="UP000028837">
    <property type="component" value="Unassembled WGS sequence"/>
</dbReference>
<accession>A0A086K0D3</accession>
<name>A0A086K0D3_TOXGO</name>
<feature type="domain" description="CPW-WPC" evidence="1">
    <location>
        <begin position="157"/>
        <end position="216"/>
    </location>
</feature>
<feature type="domain" description="CPW-WPC" evidence="1">
    <location>
        <begin position="32"/>
        <end position="94"/>
    </location>
</feature>
<feature type="domain" description="CPW-WPC" evidence="1">
    <location>
        <begin position="218"/>
        <end position="278"/>
    </location>
</feature>
<reference evidence="2 3" key="1">
    <citation type="submission" date="2014-02" db="EMBL/GenBank/DDBJ databases">
        <authorList>
            <person name="Sibley D."/>
            <person name="Venepally P."/>
            <person name="Karamycheva S."/>
            <person name="Hadjithomas M."/>
            <person name="Khan A."/>
            <person name="Brunk B."/>
            <person name="Roos D."/>
            <person name="Caler E."/>
            <person name="Lorenzi H."/>
        </authorList>
    </citation>
    <scope>NUCLEOTIDE SEQUENCE [LARGE SCALE GENOMIC DNA]</scope>
    <source>
        <strain evidence="2 3">GAB2-2007-GAL-DOM2</strain>
    </source>
</reference>
<evidence type="ECO:0000313" key="3">
    <source>
        <dbReference type="Proteomes" id="UP000028837"/>
    </source>
</evidence>
<gene>
    <name evidence="2" type="ORF">TGDOM2_203375</name>
</gene>
<proteinExistence type="predicted"/>
<dbReference type="Pfam" id="PF09717">
    <property type="entry name" value="CPW_WPC"/>
    <property type="match status" value="4"/>
</dbReference>
<dbReference type="OrthoDB" id="368872at2759"/>
<dbReference type="AlphaFoldDB" id="A0A086K0D3"/>
<feature type="domain" description="CPW-WPC" evidence="1">
    <location>
        <begin position="96"/>
        <end position="155"/>
    </location>
</feature>
<sequence length="319" mass="36319">MAVTETRKLVRAYRIKRAIVCTVVWSQFWVHCGKAARDYAALCPLGWFSVGDGDSCEAPPSYTGPCSTFGVFAKNSKMKKKTEETCSVSWPSIDECSKDYEERCPQQWVEMENGLCSAPASYTGRCERSYSFTNLNETEKRSWERRCDVTWPCQRLCNKDYDALCPEDWISSVGGACVASGEYTGPCLPKMGFADLTRDMKKQIEQQCELSFPCKQKCRTDYAARCPEGWFYLTSPRVCSPPDDYRGKCQGKRSMAEMNETDRKRFSMTCEVDWPCLAGQQELRHAEMALGRRTFMRSRITRGSGPIEPETGNILNREL</sequence>
<dbReference type="NCBIfam" id="TIGR01492">
    <property type="entry name" value="CPW_WPC"/>
    <property type="match status" value="4"/>
</dbReference>
<dbReference type="EMBL" id="AHZU02000977">
    <property type="protein sequence ID" value="KFG37851.1"/>
    <property type="molecule type" value="Genomic_DNA"/>
</dbReference>
<organism evidence="2 3">
    <name type="scientific">Toxoplasma gondii GAB2-2007-GAL-DOM2</name>
    <dbReference type="NCBI Taxonomy" id="1130820"/>
    <lineage>
        <taxon>Eukaryota</taxon>
        <taxon>Sar</taxon>
        <taxon>Alveolata</taxon>
        <taxon>Apicomplexa</taxon>
        <taxon>Conoidasida</taxon>
        <taxon>Coccidia</taxon>
        <taxon>Eucoccidiorida</taxon>
        <taxon>Eimeriorina</taxon>
        <taxon>Sarcocystidae</taxon>
        <taxon>Toxoplasma</taxon>
    </lineage>
</organism>
<evidence type="ECO:0000259" key="1">
    <source>
        <dbReference type="SMART" id="SM01099"/>
    </source>
</evidence>
<dbReference type="InterPro" id="IPR006387">
    <property type="entry name" value="CPW_WPC_dom"/>
</dbReference>
<dbReference type="SMART" id="SM01099">
    <property type="entry name" value="CPW_WPC"/>
    <property type="match status" value="4"/>
</dbReference>